<sequence>MAYVEKEINEPLWKHVRGEPVTEVTPETQSEPEAFVQSLRIKPKDLKMAAAALYSMFKDSFEIVESQADFAKSIGLWRNKPDKVLLA</sequence>
<evidence type="ECO:0000313" key="1">
    <source>
        <dbReference type="EMBL" id="KNC81656.1"/>
    </source>
</evidence>
<proteinExistence type="predicted"/>
<dbReference type="AlphaFoldDB" id="A0A0L0FYM9"/>
<dbReference type="RefSeq" id="XP_014155558.1">
    <property type="nucleotide sequence ID" value="XM_014300083.1"/>
</dbReference>
<accession>A0A0L0FYM9</accession>
<keyword evidence="2" id="KW-1185">Reference proteome</keyword>
<protein>
    <submittedName>
        <fullName evidence="1">Uncharacterized protein</fullName>
    </submittedName>
</protein>
<reference evidence="1 2" key="1">
    <citation type="submission" date="2011-02" db="EMBL/GenBank/DDBJ databases">
        <title>The Genome Sequence of Sphaeroforma arctica JP610.</title>
        <authorList>
            <consortium name="The Broad Institute Genome Sequencing Platform"/>
            <person name="Russ C."/>
            <person name="Cuomo C."/>
            <person name="Young S.K."/>
            <person name="Zeng Q."/>
            <person name="Gargeya S."/>
            <person name="Alvarado L."/>
            <person name="Berlin A."/>
            <person name="Chapman S.B."/>
            <person name="Chen Z."/>
            <person name="Freedman E."/>
            <person name="Gellesch M."/>
            <person name="Goldberg J."/>
            <person name="Griggs A."/>
            <person name="Gujja S."/>
            <person name="Heilman E."/>
            <person name="Heiman D."/>
            <person name="Howarth C."/>
            <person name="Mehta T."/>
            <person name="Neiman D."/>
            <person name="Pearson M."/>
            <person name="Roberts A."/>
            <person name="Saif S."/>
            <person name="Shea T."/>
            <person name="Shenoy N."/>
            <person name="Sisk P."/>
            <person name="Stolte C."/>
            <person name="Sykes S."/>
            <person name="White J."/>
            <person name="Yandava C."/>
            <person name="Burger G."/>
            <person name="Gray M.W."/>
            <person name="Holland P.W.H."/>
            <person name="King N."/>
            <person name="Lang F.B.F."/>
            <person name="Roger A.J."/>
            <person name="Ruiz-Trillo I."/>
            <person name="Haas B."/>
            <person name="Nusbaum C."/>
            <person name="Birren B."/>
        </authorList>
    </citation>
    <scope>NUCLEOTIDE SEQUENCE [LARGE SCALE GENOMIC DNA]</scope>
    <source>
        <strain evidence="1 2">JP610</strain>
    </source>
</reference>
<organism evidence="1 2">
    <name type="scientific">Sphaeroforma arctica JP610</name>
    <dbReference type="NCBI Taxonomy" id="667725"/>
    <lineage>
        <taxon>Eukaryota</taxon>
        <taxon>Ichthyosporea</taxon>
        <taxon>Ichthyophonida</taxon>
        <taxon>Sphaeroforma</taxon>
    </lineage>
</organism>
<gene>
    <name evidence="1" type="ORF">SARC_06028</name>
</gene>
<evidence type="ECO:0000313" key="2">
    <source>
        <dbReference type="Proteomes" id="UP000054560"/>
    </source>
</evidence>
<dbReference type="Proteomes" id="UP000054560">
    <property type="component" value="Unassembled WGS sequence"/>
</dbReference>
<dbReference type="EMBL" id="KQ242010">
    <property type="protein sequence ID" value="KNC81656.1"/>
    <property type="molecule type" value="Genomic_DNA"/>
</dbReference>
<dbReference type="GeneID" id="25906532"/>
<name>A0A0L0FYM9_9EUKA</name>